<evidence type="ECO:0000256" key="1">
    <source>
        <dbReference type="SAM" id="MobiDB-lite"/>
    </source>
</evidence>
<sequence>MGLGKLSVAVVLASAVVFLPLVGPIRAAGPAAPGLGSVPDRLAAPLWGTDSVRKRPLGRASVIFTSELWWWGEANGAVAAVGASSDEYRVFWDDELGRAGERVLLSPDGSRVALTDQVIDLGDGRSRRLPRMSGVATIGPAAWSPQGDQLAVLGTTRADVVQPDSAEEYRVTRAVLALVNLTSGSLSTIADVEPRSVVDGFVVAFAPDGRRLAYQSGNTVVVADVDGTEHSRFAVPDDTRLAGKGAWTPDGRGLTLVTQSRCCAGEAYPSRWRLHVVDPVTGQDQPAPVLPEQANLTALRLMGWSPQGEAVVARYHPEPAEKVVGFEAGIGMTDSVRVSRVDVTALHPGAQPRVLIATPVDGVQALDVASGLIASGAIRRGHPPTGLGPNTKILICVVTLALLATTTLVVVMVRRFRRLGPAGKRQATTSRPGPPIVRQPPEGTRYGAVMTPKEAASPQRECTRRAEKDQL</sequence>
<keyword evidence="2" id="KW-0812">Transmembrane</keyword>
<protein>
    <recommendedName>
        <fullName evidence="5">WD40 repeat protein</fullName>
    </recommendedName>
</protein>
<feature type="region of interest" description="Disordered" evidence="1">
    <location>
        <begin position="421"/>
        <end position="471"/>
    </location>
</feature>
<name>A0A1C4VLP4_MICEC</name>
<evidence type="ECO:0000256" key="2">
    <source>
        <dbReference type="SAM" id="Phobius"/>
    </source>
</evidence>
<gene>
    <name evidence="3" type="ORF">GA0070618_1369</name>
</gene>
<dbReference type="SUPFAM" id="SSF82171">
    <property type="entry name" value="DPP6 N-terminal domain-like"/>
    <property type="match status" value="1"/>
</dbReference>
<evidence type="ECO:0008006" key="5">
    <source>
        <dbReference type="Google" id="ProtNLM"/>
    </source>
</evidence>
<dbReference type="EMBL" id="LT607413">
    <property type="protein sequence ID" value="SCE84868.1"/>
    <property type="molecule type" value="Genomic_DNA"/>
</dbReference>
<feature type="compositionally biased region" description="Basic and acidic residues" evidence="1">
    <location>
        <begin position="461"/>
        <end position="471"/>
    </location>
</feature>
<accession>A0A1C4VLP4</accession>
<dbReference type="OrthoDB" id="3383117at2"/>
<dbReference type="Proteomes" id="UP000198253">
    <property type="component" value="Chromosome I"/>
</dbReference>
<feature type="transmembrane region" description="Helical" evidence="2">
    <location>
        <begin position="392"/>
        <end position="413"/>
    </location>
</feature>
<keyword evidence="4" id="KW-1185">Reference proteome</keyword>
<reference evidence="4" key="1">
    <citation type="submission" date="2016-06" db="EMBL/GenBank/DDBJ databases">
        <authorList>
            <person name="Varghese N."/>
            <person name="Submissions Spin"/>
        </authorList>
    </citation>
    <scope>NUCLEOTIDE SEQUENCE [LARGE SCALE GENOMIC DNA]</scope>
    <source>
        <strain evidence="4">DSM 43816</strain>
    </source>
</reference>
<dbReference type="RefSeq" id="WP_143740428.1">
    <property type="nucleotide sequence ID" value="NZ_LT607413.1"/>
</dbReference>
<proteinExistence type="predicted"/>
<dbReference type="InParanoid" id="A0A1C4VLP4"/>
<evidence type="ECO:0000313" key="4">
    <source>
        <dbReference type="Proteomes" id="UP000198253"/>
    </source>
</evidence>
<organism evidence="3 4">
    <name type="scientific">Micromonospora echinospora</name>
    <name type="common">Micromonospora purpurea</name>
    <dbReference type="NCBI Taxonomy" id="1877"/>
    <lineage>
        <taxon>Bacteria</taxon>
        <taxon>Bacillati</taxon>
        <taxon>Actinomycetota</taxon>
        <taxon>Actinomycetes</taxon>
        <taxon>Micromonosporales</taxon>
        <taxon>Micromonosporaceae</taxon>
        <taxon>Micromonospora</taxon>
    </lineage>
</organism>
<keyword evidence="2" id="KW-0472">Membrane</keyword>
<dbReference type="AlphaFoldDB" id="A0A1C4VLP4"/>
<dbReference type="Gene3D" id="2.120.10.30">
    <property type="entry name" value="TolB, C-terminal domain"/>
    <property type="match status" value="1"/>
</dbReference>
<keyword evidence="2" id="KW-1133">Transmembrane helix</keyword>
<dbReference type="InterPro" id="IPR011042">
    <property type="entry name" value="6-blade_b-propeller_TolB-like"/>
</dbReference>
<evidence type="ECO:0000313" key="3">
    <source>
        <dbReference type="EMBL" id="SCE84868.1"/>
    </source>
</evidence>